<accession>A0A6A4W9E2</accession>
<dbReference type="EMBL" id="VIIS01001034">
    <property type="protein sequence ID" value="KAF0302653.1"/>
    <property type="molecule type" value="Genomic_DNA"/>
</dbReference>
<feature type="compositionally biased region" description="Basic and acidic residues" evidence="1">
    <location>
        <begin position="15"/>
        <end position="24"/>
    </location>
</feature>
<comment type="caution">
    <text evidence="2">The sequence shown here is derived from an EMBL/GenBank/DDBJ whole genome shotgun (WGS) entry which is preliminary data.</text>
</comment>
<dbReference type="AlphaFoldDB" id="A0A6A4W9E2"/>
<dbReference type="Proteomes" id="UP000440578">
    <property type="component" value="Unassembled WGS sequence"/>
</dbReference>
<evidence type="ECO:0000313" key="3">
    <source>
        <dbReference type="Proteomes" id="UP000440578"/>
    </source>
</evidence>
<reference evidence="2 3" key="1">
    <citation type="submission" date="2019-07" db="EMBL/GenBank/DDBJ databases">
        <title>Draft genome assembly of a fouling barnacle, Amphibalanus amphitrite (Darwin, 1854): The first reference genome for Thecostraca.</title>
        <authorList>
            <person name="Kim W."/>
        </authorList>
    </citation>
    <scope>NUCLEOTIDE SEQUENCE [LARGE SCALE GENOMIC DNA]</scope>
    <source>
        <strain evidence="2">SNU_AA5</strain>
        <tissue evidence="2">Soma without cirri and trophi</tissue>
    </source>
</reference>
<feature type="compositionally biased region" description="Acidic residues" evidence="1">
    <location>
        <begin position="25"/>
        <end position="37"/>
    </location>
</feature>
<gene>
    <name evidence="2" type="ORF">FJT64_025255</name>
</gene>
<evidence type="ECO:0000256" key="1">
    <source>
        <dbReference type="SAM" id="MobiDB-lite"/>
    </source>
</evidence>
<feature type="region of interest" description="Disordered" evidence="1">
    <location>
        <begin position="1"/>
        <end position="45"/>
    </location>
</feature>
<name>A0A6A4W9E2_AMPAM</name>
<proteinExistence type="predicted"/>
<organism evidence="2 3">
    <name type="scientific">Amphibalanus amphitrite</name>
    <name type="common">Striped barnacle</name>
    <name type="synonym">Balanus amphitrite</name>
    <dbReference type="NCBI Taxonomy" id="1232801"/>
    <lineage>
        <taxon>Eukaryota</taxon>
        <taxon>Metazoa</taxon>
        <taxon>Ecdysozoa</taxon>
        <taxon>Arthropoda</taxon>
        <taxon>Crustacea</taxon>
        <taxon>Multicrustacea</taxon>
        <taxon>Cirripedia</taxon>
        <taxon>Thoracica</taxon>
        <taxon>Thoracicalcarea</taxon>
        <taxon>Balanomorpha</taxon>
        <taxon>Balanoidea</taxon>
        <taxon>Balanidae</taxon>
        <taxon>Amphibalaninae</taxon>
        <taxon>Amphibalanus</taxon>
    </lineage>
</organism>
<protein>
    <submittedName>
        <fullName evidence="2">Uncharacterized protein</fullName>
    </submittedName>
</protein>
<evidence type="ECO:0000313" key="2">
    <source>
        <dbReference type="EMBL" id="KAF0302653.1"/>
    </source>
</evidence>
<keyword evidence="3" id="KW-1185">Reference proteome</keyword>
<sequence>MGKPKRKNVSPLLKEAAKTRRTDGNEEDDVELLEEDSTTGPDTGDGVIADLKKFIRAENQDSRKCITEEIKRCTEERMTALENSLSFALTVNETLSKRLVTVEKRAEQAEQDFLRCAKRLCTLESELDDIQQSKMMDWLIFSGPAVPRRPRNGRENTPQMLSAMLAQLLEFQIDMDQISEVHREDRQIRVRFVTSRSGSDRDILFRNKTKLRGTGLYIRESLTKQRLTIFNELSLMKREKKIATVLTRSGTVFVVVSQGERPRPVRGE</sequence>